<dbReference type="GO" id="GO:0006353">
    <property type="term" value="P:DNA-templated transcription termination"/>
    <property type="evidence" value="ECO:0007669"/>
    <property type="project" value="UniProtKB-UniRule"/>
</dbReference>
<evidence type="ECO:0000256" key="2">
    <source>
        <dbReference type="ARBA" id="ARBA00022814"/>
    </source>
</evidence>
<dbReference type="PANTHER" id="PTHR11078">
    <property type="entry name" value="N UTILIZATION SUBSTANCE PROTEIN B-RELATED"/>
    <property type="match status" value="1"/>
</dbReference>
<evidence type="ECO:0000313" key="8">
    <source>
        <dbReference type="EMBL" id="PAP78640.1"/>
    </source>
</evidence>
<dbReference type="Proteomes" id="UP000216339">
    <property type="component" value="Unassembled WGS sequence"/>
</dbReference>
<name>A0A271J5L7_9BACT</name>
<dbReference type="EMBL" id="MQWD01000001">
    <property type="protein sequence ID" value="PAP78640.1"/>
    <property type="molecule type" value="Genomic_DNA"/>
</dbReference>
<dbReference type="InterPro" id="IPR035926">
    <property type="entry name" value="NusB-like_sf"/>
</dbReference>
<organism evidence="8 9">
    <name type="scientific">Rubrivirga marina</name>
    <dbReference type="NCBI Taxonomy" id="1196024"/>
    <lineage>
        <taxon>Bacteria</taxon>
        <taxon>Pseudomonadati</taxon>
        <taxon>Rhodothermota</taxon>
        <taxon>Rhodothermia</taxon>
        <taxon>Rhodothermales</taxon>
        <taxon>Rubricoccaceae</taxon>
        <taxon>Rubrivirga</taxon>
    </lineage>
</organism>
<accession>A0A271J5L7</accession>
<evidence type="ECO:0000256" key="1">
    <source>
        <dbReference type="ARBA" id="ARBA00005952"/>
    </source>
</evidence>
<evidence type="ECO:0000256" key="4">
    <source>
        <dbReference type="ARBA" id="ARBA00023015"/>
    </source>
</evidence>
<dbReference type="Pfam" id="PF01029">
    <property type="entry name" value="NusB"/>
    <property type="match status" value="1"/>
</dbReference>
<evidence type="ECO:0000313" key="9">
    <source>
        <dbReference type="Proteomes" id="UP000216339"/>
    </source>
</evidence>
<dbReference type="InterPro" id="IPR011605">
    <property type="entry name" value="NusB_fam"/>
</dbReference>
<dbReference type="GO" id="GO:0005829">
    <property type="term" value="C:cytosol"/>
    <property type="evidence" value="ECO:0007669"/>
    <property type="project" value="TreeGrafter"/>
</dbReference>
<dbReference type="Gene3D" id="1.10.940.10">
    <property type="entry name" value="NusB-like"/>
    <property type="match status" value="1"/>
</dbReference>
<protein>
    <recommendedName>
        <fullName evidence="6">Transcription antitermination protein NusB</fullName>
    </recommendedName>
    <alternativeName>
        <fullName evidence="6">Antitermination factor NusB</fullName>
    </alternativeName>
</protein>
<dbReference type="GO" id="GO:0031564">
    <property type="term" value="P:transcription antitermination"/>
    <property type="evidence" value="ECO:0007669"/>
    <property type="project" value="UniProtKB-KW"/>
</dbReference>
<dbReference type="HAMAP" id="MF_00073">
    <property type="entry name" value="NusB"/>
    <property type="match status" value="1"/>
</dbReference>
<proteinExistence type="inferred from homology"/>
<keyword evidence="3 6" id="KW-0694">RNA-binding</keyword>
<gene>
    <name evidence="6" type="primary">nusB</name>
    <name evidence="8" type="ORF">BSZ37_03315</name>
</gene>
<keyword evidence="5 6" id="KW-0804">Transcription</keyword>
<evidence type="ECO:0000256" key="5">
    <source>
        <dbReference type="ARBA" id="ARBA00023163"/>
    </source>
</evidence>
<dbReference type="OrthoDB" id="9787568at2"/>
<comment type="caution">
    <text evidence="8">The sequence shown here is derived from an EMBL/GenBank/DDBJ whole genome shotgun (WGS) entry which is preliminary data.</text>
</comment>
<keyword evidence="4 6" id="KW-0805">Transcription regulation</keyword>
<evidence type="ECO:0000256" key="6">
    <source>
        <dbReference type="HAMAP-Rule" id="MF_00073"/>
    </source>
</evidence>
<keyword evidence="9" id="KW-1185">Reference proteome</keyword>
<dbReference type="PANTHER" id="PTHR11078:SF3">
    <property type="entry name" value="ANTITERMINATION NUSB DOMAIN-CONTAINING PROTEIN"/>
    <property type="match status" value="1"/>
</dbReference>
<dbReference type="NCBIfam" id="TIGR01951">
    <property type="entry name" value="nusB"/>
    <property type="match status" value="1"/>
</dbReference>
<reference evidence="8 9" key="1">
    <citation type="submission" date="2016-11" db="EMBL/GenBank/DDBJ databases">
        <title>Study of marine rhodopsin-containing bacteria.</title>
        <authorList>
            <person name="Yoshizawa S."/>
            <person name="Kumagai Y."/>
            <person name="Kogure K."/>
        </authorList>
    </citation>
    <scope>NUCLEOTIDE SEQUENCE [LARGE SCALE GENOMIC DNA]</scope>
    <source>
        <strain evidence="8 9">SAORIC-28</strain>
    </source>
</reference>
<sequence length="157" mass="17890">MSKRRQVRERVLQALYAYEASGDSVDHVLATIIRPAFEGDRTYLRFAERLFLKAADARTEADVLIDRHVENWDLSRIARTDRFVLWIAIAEFLYFEDIPPKVTLNEALEVARAFGTDNSPAFVNGVLDAVLRELRDSDRMKKSGRGLVESSNRSDSA</sequence>
<comment type="similarity">
    <text evidence="1 6">Belongs to the NusB family.</text>
</comment>
<evidence type="ECO:0000256" key="3">
    <source>
        <dbReference type="ARBA" id="ARBA00022884"/>
    </source>
</evidence>
<evidence type="ECO:0000259" key="7">
    <source>
        <dbReference type="Pfam" id="PF01029"/>
    </source>
</evidence>
<comment type="function">
    <text evidence="6">Involved in transcription antitermination. Required for transcription of ribosomal RNA (rRNA) genes. Binds specifically to the boxA antiterminator sequence of the ribosomal RNA (rrn) operons.</text>
</comment>
<dbReference type="GO" id="GO:0003723">
    <property type="term" value="F:RNA binding"/>
    <property type="evidence" value="ECO:0007669"/>
    <property type="project" value="UniProtKB-UniRule"/>
</dbReference>
<dbReference type="SUPFAM" id="SSF48013">
    <property type="entry name" value="NusB-like"/>
    <property type="match status" value="1"/>
</dbReference>
<keyword evidence="2 6" id="KW-0889">Transcription antitermination</keyword>
<dbReference type="InterPro" id="IPR006027">
    <property type="entry name" value="NusB_RsmB_TIM44"/>
</dbReference>
<dbReference type="AlphaFoldDB" id="A0A271J5L7"/>
<feature type="domain" description="NusB/RsmB/TIM44" evidence="7">
    <location>
        <begin position="6"/>
        <end position="132"/>
    </location>
</feature>